<evidence type="ECO:0000256" key="1">
    <source>
        <dbReference type="ARBA" id="ARBA00001966"/>
    </source>
</evidence>
<dbReference type="InterPro" id="IPR007197">
    <property type="entry name" value="rSAM"/>
</dbReference>
<keyword evidence="5" id="KW-0408">Iron</keyword>
<evidence type="ECO:0000313" key="8">
    <source>
        <dbReference type="EMBL" id="NMR21386.1"/>
    </source>
</evidence>
<evidence type="ECO:0000256" key="6">
    <source>
        <dbReference type="ARBA" id="ARBA00023014"/>
    </source>
</evidence>
<feature type="domain" description="Radical SAM core" evidence="7">
    <location>
        <begin position="23"/>
        <end position="224"/>
    </location>
</feature>
<organism evidence="8 9">
    <name type="scientific">Cellulomonas fimi</name>
    <dbReference type="NCBI Taxonomy" id="1708"/>
    <lineage>
        <taxon>Bacteria</taxon>
        <taxon>Bacillati</taxon>
        <taxon>Actinomycetota</taxon>
        <taxon>Actinomycetes</taxon>
        <taxon>Micrococcales</taxon>
        <taxon>Cellulomonadaceae</taxon>
        <taxon>Cellulomonas</taxon>
    </lineage>
</organism>
<dbReference type="InterPro" id="IPR012840">
    <property type="entry name" value="NrdG2"/>
</dbReference>
<comment type="caution">
    <text evidence="8">The sequence shown here is derived from an EMBL/GenBank/DDBJ whole genome shotgun (WGS) entry which is preliminary data.</text>
</comment>
<keyword evidence="4" id="KW-0479">Metal-binding</keyword>
<evidence type="ECO:0000256" key="4">
    <source>
        <dbReference type="ARBA" id="ARBA00022723"/>
    </source>
</evidence>
<dbReference type="SFLD" id="SFLDG01094">
    <property type="entry name" value="Uncharacterised_Radical_SAM_Su"/>
    <property type="match status" value="1"/>
</dbReference>
<evidence type="ECO:0000256" key="5">
    <source>
        <dbReference type="ARBA" id="ARBA00023004"/>
    </source>
</evidence>
<dbReference type="InterPro" id="IPR058240">
    <property type="entry name" value="rSAM_sf"/>
</dbReference>
<dbReference type="RefSeq" id="WP_169325759.1">
    <property type="nucleotide sequence ID" value="NZ_JABCJJ010000033.1"/>
</dbReference>
<dbReference type="Gene3D" id="3.20.20.70">
    <property type="entry name" value="Aldolase class I"/>
    <property type="match status" value="1"/>
</dbReference>
<dbReference type="Pfam" id="PF04055">
    <property type="entry name" value="Radical_SAM"/>
    <property type="match status" value="1"/>
</dbReference>
<evidence type="ECO:0000256" key="3">
    <source>
        <dbReference type="ARBA" id="ARBA00022691"/>
    </source>
</evidence>
<keyword evidence="6" id="KW-0411">Iron-sulfur</keyword>
<dbReference type="NCBIfam" id="TIGR02495">
    <property type="entry name" value="NrdG2"/>
    <property type="match status" value="1"/>
</dbReference>
<dbReference type="GO" id="GO:0046872">
    <property type="term" value="F:metal ion binding"/>
    <property type="evidence" value="ECO:0007669"/>
    <property type="project" value="UniProtKB-KW"/>
</dbReference>
<sequence length="224" mass="23655">MRPTATADDLQIAGLTRLSTCDWPGRLVATVFLQGCPLDCGYCHNPELLDPRTAGTVGWHEVRELLARRVGLLDGVVFSGGEPTRQAGLAAAMGEVRALGFGVGLHTAGTYPRRFAEVLPLCDWVGLDVKAPADTYAAVTGVASAAAAAAACLRLALRARPRVELQVRTTMDPTTMTPSDLDRLTAELRRAGVVDHVVQEVRTDGTRPAYAAALAAARVPTLTA</sequence>
<dbReference type="AlphaFoldDB" id="A0A7Y0M030"/>
<keyword evidence="9" id="KW-1185">Reference proteome</keyword>
<dbReference type="PANTHER" id="PTHR30352">
    <property type="entry name" value="PYRUVATE FORMATE-LYASE-ACTIVATING ENZYME"/>
    <property type="match status" value="1"/>
</dbReference>
<dbReference type="SUPFAM" id="SSF102114">
    <property type="entry name" value="Radical SAM enzymes"/>
    <property type="match status" value="1"/>
</dbReference>
<proteinExistence type="predicted"/>
<protein>
    <submittedName>
        <fullName evidence="8">Anaerobic ribonucleoside-triphosphate reductase activating protein</fullName>
    </submittedName>
</protein>
<gene>
    <name evidence="8" type="ORF">HIR71_14375</name>
</gene>
<comment type="cofactor">
    <cofactor evidence="1">
        <name>[4Fe-4S] cluster</name>
        <dbReference type="ChEBI" id="CHEBI:49883"/>
    </cofactor>
</comment>
<reference evidence="8 9" key="1">
    <citation type="submission" date="2020-04" db="EMBL/GenBank/DDBJ databases">
        <title>Sequencing and Assembly of C. fimi.</title>
        <authorList>
            <person name="Ramsey A.R."/>
        </authorList>
    </citation>
    <scope>NUCLEOTIDE SEQUENCE [LARGE SCALE GENOMIC DNA]</scope>
    <source>
        <strain evidence="8 9">SB</strain>
    </source>
</reference>
<dbReference type="PROSITE" id="PS51918">
    <property type="entry name" value="RADICAL_SAM"/>
    <property type="match status" value="1"/>
</dbReference>
<evidence type="ECO:0000259" key="7">
    <source>
        <dbReference type="PROSITE" id="PS51918"/>
    </source>
</evidence>
<name>A0A7Y0M030_CELFI</name>
<accession>A0A7Y0M030</accession>
<dbReference type="GO" id="GO:0051539">
    <property type="term" value="F:4 iron, 4 sulfur cluster binding"/>
    <property type="evidence" value="ECO:0007669"/>
    <property type="project" value="UniProtKB-KW"/>
</dbReference>
<evidence type="ECO:0000256" key="2">
    <source>
        <dbReference type="ARBA" id="ARBA00022485"/>
    </source>
</evidence>
<dbReference type="Proteomes" id="UP000562124">
    <property type="component" value="Unassembled WGS sequence"/>
</dbReference>
<dbReference type="CDD" id="cd01335">
    <property type="entry name" value="Radical_SAM"/>
    <property type="match status" value="1"/>
</dbReference>
<dbReference type="InterPro" id="IPR034457">
    <property type="entry name" value="Organic_radical-activating"/>
</dbReference>
<dbReference type="GO" id="GO:0003824">
    <property type="term" value="F:catalytic activity"/>
    <property type="evidence" value="ECO:0007669"/>
    <property type="project" value="InterPro"/>
</dbReference>
<keyword evidence="2" id="KW-0004">4Fe-4S</keyword>
<dbReference type="EMBL" id="JABCJJ010000033">
    <property type="protein sequence ID" value="NMR21386.1"/>
    <property type="molecule type" value="Genomic_DNA"/>
</dbReference>
<dbReference type="InterPro" id="IPR013785">
    <property type="entry name" value="Aldolase_TIM"/>
</dbReference>
<dbReference type="SFLD" id="SFLDS00029">
    <property type="entry name" value="Radical_SAM"/>
    <property type="match status" value="1"/>
</dbReference>
<keyword evidence="3" id="KW-0949">S-adenosyl-L-methionine</keyword>
<evidence type="ECO:0000313" key="9">
    <source>
        <dbReference type="Proteomes" id="UP000562124"/>
    </source>
</evidence>
<dbReference type="PANTHER" id="PTHR30352:SF13">
    <property type="entry name" value="GLYCYL-RADICAL ENZYME ACTIVATING ENZYME YJJW-RELATED"/>
    <property type="match status" value="1"/>
</dbReference>